<dbReference type="EMBL" id="OW240912">
    <property type="protein sequence ID" value="CAH2223738.1"/>
    <property type="molecule type" value="Genomic_DNA"/>
</dbReference>
<dbReference type="Gene3D" id="3.30.250.20">
    <property type="entry name" value="L1 transposable element, C-terminal domain"/>
    <property type="match status" value="1"/>
</dbReference>
<name>A0AAD1VL87_PELCU</name>
<keyword evidence="3" id="KW-1185">Reference proteome</keyword>
<evidence type="ECO:0000313" key="2">
    <source>
        <dbReference type="EMBL" id="CAH2223738.1"/>
    </source>
</evidence>
<evidence type="ECO:0000256" key="1">
    <source>
        <dbReference type="SAM" id="MobiDB-lite"/>
    </source>
</evidence>
<evidence type="ECO:0000313" key="3">
    <source>
        <dbReference type="Proteomes" id="UP001295444"/>
    </source>
</evidence>
<proteinExistence type="predicted"/>
<accession>A0AAD1VL87</accession>
<organism evidence="2 3">
    <name type="scientific">Pelobates cultripes</name>
    <name type="common">Western spadefoot toad</name>
    <dbReference type="NCBI Taxonomy" id="61616"/>
    <lineage>
        <taxon>Eukaryota</taxon>
        <taxon>Metazoa</taxon>
        <taxon>Chordata</taxon>
        <taxon>Craniata</taxon>
        <taxon>Vertebrata</taxon>
        <taxon>Euteleostomi</taxon>
        <taxon>Amphibia</taxon>
        <taxon>Batrachia</taxon>
        <taxon>Anura</taxon>
        <taxon>Pelobatoidea</taxon>
        <taxon>Pelobatidae</taxon>
        <taxon>Pelobates</taxon>
    </lineage>
</organism>
<feature type="region of interest" description="Disordered" evidence="1">
    <location>
        <begin position="1"/>
        <end position="57"/>
    </location>
</feature>
<dbReference type="InterPro" id="IPR042566">
    <property type="entry name" value="L1_C"/>
</dbReference>
<dbReference type="Proteomes" id="UP001295444">
    <property type="component" value="Chromosome 01"/>
</dbReference>
<sequence length="218" mass="23926">MGRNRRTEHSQNPRDPQTGPQKGTMDGFLHPPRGNDGGPDSPNPASQSPVSAAGADSATLERISDELRTMTAAMATKADLLTLTTTIQDALRAEMAGIRVEGAQVSLFNDLSPYTLDARRALRPVTAALRDHNIVYKWGFPFALLARRQDTWIAARWPEEVPRFLEELNLPPIPVTNWVLSQPGPAPRPQRVPRRRGGGSPPGRPLQRRRQGPGNPAE</sequence>
<gene>
    <name evidence="2" type="ORF">PECUL_23A057058</name>
</gene>
<reference evidence="2" key="1">
    <citation type="submission" date="2022-03" db="EMBL/GenBank/DDBJ databases">
        <authorList>
            <person name="Alioto T."/>
            <person name="Alioto T."/>
            <person name="Gomez Garrido J."/>
        </authorList>
    </citation>
    <scope>NUCLEOTIDE SEQUENCE</scope>
</reference>
<feature type="compositionally biased region" description="Basic and acidic residues" evidence="1">
    <location>
        <begin position="1"/>
        <end position="12"/>
    </location>
</feature>
<feature type="region of interest" description="Disordered" evidence="1">
    <location>
        <begin position="179"/>
        <end position="218"/>
    </location>
</feature>
<dbReference type="AlphaFoldDB" id="A0AAD1VL87"/>
<protein>
    <submittedName>
        <fullName evidence="2">Uncharacterized protein</fullName>
    </submittedName>
</protein>